<comment type="caution">
    <text evidence="2">The sequence shown here is derived from an EMBL/GenBank/DDBJ whole genome shotgun (WGS) entry which is preliminary data.</text>
</comment>
<keyword evidence="3" id="KW-1185">Reference proteome</keyword>
<proteinExistence type="predicted"/>
<evidence type="ECO:0000256" key="1">
    <source>
        <dbReference type="SAM" id="MobiDB-lite"/>
    </source>
</evidence>
<feature type="region of interest" description="Disordered" evidence="1">
    <location>
        <begin position="1"/>
        <end position="20"/>
    </location>
</feature>
<accession>A0A4Y2KI05</accession>
<evidence type="ECO:0000313" key="2">
    <source>
        <dbReference type="EMBL" id="GBN01965.1"/>
    </source>
</evidence>
<dbReference type="Proteomes" id="UP000499080">
    <property type="component" value="Unassembled WGS sequence"/>
</dbReference>
<dbReference type="EMBL" id="BGPR01114766">
    <property type="protein sequence ID" value="GBN01965.1"/>
    <property type="molecule type" value="Genomic_DNA"/>
</dbReference>
<evidence type="ECO:0000313" key="3">
    <source>
        <dbReference type="Proteomes" id="UP000499080"/>
    </source>
</evidence>
<reference evidence="2 3" key="1">
    <citation type="journal article" date="2019" name="Sci. Rep.">
        <title>Orb-weaving spider Araneus ventricosus genome elucidates the spidroin gene catalogue.</title>
        <authorList>
            <person name="Kono N."/>
            <person name="Nakamura H."/>
            <person name="Ohtoshi R."/>
            <person name="Moran D.A.P."/>
            <person name="Shinohara A."/>
            <person name="Yoshida Y."/>
            <person name="Fujiwara M."/>
            <person name="Mori M."/>
            <person name="Tomita M."/>
            <person name="Arakawa K."/>
        </authorList>
    </citation>
    <scope>NUCLEOTIDE SEQUENCE [LARGE SCALE GENOMIC DNA]</scope>
</reference>
<organism evidence="2 3">
    <name type="scientific">Araneus ventricosus</name>
    <name type="common">Orbweaver spider</name>
    <name type="synonym">Epeira ventricosa</name>
    <dbReference type="NCBI Taxonomy" id="182803"/>
    <lineage>
        <taxon>Eukaryota</taxon>
        <taxon>Metazoa</taxon>
        <taxon>Ecdysozoa</taxon>
        <taxon>Arthropoda</taxon>
        <taxon>Chelicerata</taxon>
        <taxon>Arachnida</taxon>
        <taxon>Araneae</taxon>
        <taxon>Araneomorphae</taxon>
        <taxon>Entelegynae</taxon>
        <taxon>Araneoidea</taxon>
        <taxon>Araneidae</taxon>
        <taxon>Araneus</taxon>
    </lineage>
</organism>
<gene>
    <name evidence="2" type="ORF">AVEN_73604_1</name>
</gene>
<feature type="non-terminal residue" evidence="2">
    <location>
        <position position="1"/>
    </location>
</feature>
<protein>
    <submittedName>
        <fullName evidence="2">Uncharacterized protein</fullName>
    </submittedName>
</protein>
<name>A0A4Y2KI05_ARAVE</name>
<dbReference type="AlphaFoldDB" id="A0A4Y2KI05"/>
<sequence>KSLSERMPMHDIPNNKTDNTFKYSVTEDTIQYDPNEAIEEFSPVVEQQQPVTNPASSDKATIRQTLKKCCF</sequence>